<evidence type="ECO:0000256" key="1">
    <source>
        <dbReference type="SAM" id="MobiDB-lite"/>
    </source>
</evidence>
<proteinExistence type="predicted"/>
<dbReference type="EMBL" id="SJKB01000022">
    <property type="protein sequence ID" value="TCC51880.1"/>
    <property type="molecule type" value="Genomic_DNA"/>
</dbReference>
<reference evidence="3 4" key="1">
    <citation type="submission" date="2019-02" db="EMBL/GenBank/DDBJ databases">
        <title>Kribbella capetownensis sp. nov. and Kribbella speibonae sp. nov., isolated from soil.</title>
        <authorList>
            <person name="Curtis S.M."/>
            <person name="Norton I."/>
            <person name="Everest G.J."/>
            <person name="Meyers P.R."/>
        </authorList>
    </citation>
    <scope>NUCLEOTIDE SEQUENCE [LARGE SCALE GENOMIC DNA]</scope>
    <source>
        <strain evidence="3 4">NRRL B-24813</strain>
    </source>
</reference>
<protein>
    <submittedName>
        <fullName evidence="3">Uncharacterized protein</fullName>
    </submittedName>
</protein>
<dbReference type="OrthoDB" id="3813920at2"/>
<dbReference type="AlphaFoldDB" id="A0A4R0JYE8"/>
<keyword evidence="4" id="KW-1185">Reference proteome</keyword>
<evidence type="ECO:0000313" key="4">
    <source>
        <dbReference type="Proteomes" id="UP000291144"/>
    </source>
</evidence>
<keyword evidence="2" id="KW-0472">Membrane</keyword>
<dbReference type="RefSeq" id="WP_131365796.1">
    <property type="nucleotide sequence ID" value="NZ_SJKB01000022.1"/>
</dbReference>
<dbReference type="Proteomes" id="UP000291144">
    <property type="component" value="Unassembled WGS sequence"/>
</dbReference>
<evidence type="ECO:0000256" key="2">
    <source>
        <dbReference type="SAM" id="Phobius"/>
    </source>
</evidence>
<keyword evidence="2" id="KW-1133">Transmembrane helix</keyword>
<feature type="transmembrane region" description="Helical" evidence="2">
    <location>
        <begin position="40"/>
        <end position="59"/>
    </location>
</feature>
<name>A0A4R0JYE8_9ACTN</name>
<feature type="region of interest" description="Disordered" evidence="1">
    <location>
        <begin position="66"/>
        <end position="85"/>
    </location>
</feature>
<accession>A0A4R0JYE8</accession>
<keyword evidence="2" id="KW-0812">Transmembrane</keyword>
<organism evidence="3 4">
    <name type="scientific">Kribbella pittospori</name>
    <dbReference type="NCBI Taxonomy" id="722689"/>
    <lineage>
        <taxon>Bacteria</taxon>
        <taxon>Bacillati</taxon>
        <taxon>Actinomycetota</taxon>
        <taxon>Actinomycetes</taxon>
        <taxon>Propionibacteriales</taxon>
        <taxon>Kribbellaceae</taxon>
        <taxon>Kribbella</taxon>
    </lineage>
</organism>
<evidence type="ECO:0000313" key="3">
    <source>
        <dbReference type="EMBL" id="TCC51880.1"/>
    </source>
</evidence>
<comment type="caution">
    <text evidence="3">The sequence shown here is derived from an EMBL/GenBank/DDBJ whole genome shotgun (WGS) entry which is preliminary data.</text>
</comment>
<sequence length="337" mass="36035">MDTQEVGAELHRLADTDPLDPMDAHALLARGRRGRRRRRLFSAGAGIAAVAAVAVPASLMPNLDSGRPPGVAGSSTPATTKAVPPDFTAVPGVPRGEAGAALKVSYAEATRLCALRYPQYKRPIQRNSFWYTGYTVLYELQRGDKAAQCTIPGGDKPSTALVAAARRDPMPATAAARLRNCSVVFWTDVTKWRVMASDTSPQRATNLIAVSPSGRKAVRCTLVPKFDDTAALGSGPGVFSLAGQVRQVFDNDFAQFGMGYAQGCTGCETKYYDGFGRVASNIARIRIAPAGSRNTHDITVTDGWYAVSWLDPDPHGSGKYTLTAYDKTGKVLKTVHN</sequence>
<gene>
    <name evidence="3" type="ORF">E0H73_40685</name>
</gene>